<proteinExistence type="predicted"/>
<comment type="caution">
    <text evidence="1">The sequence shown here is derived from an EMBL/GenBank/DDBJ whole genome shotgun (WGS) entry which is preliminary data.</text>
</comment>
<reference evidence="1" key="1">
    <citation type="submission" date="2009-10" db="EMBL/GenBank/DDBJ databases">
        <title>Diversity of trophic interactions inside an arsenic-rich microbial ecosystem.</title>
        <authorList>
            <person name="Bertin P.N."/>
            <person name="Heinrich-Salmeron A."/>
            <person name="Pelletier E."/>
            <person name="Goulhen-Chollet F."/>
            <person name="Arsene-Ploetze F."/>
            <person name="Gallien S."/>
            <person name="Calteau A."/>
            <person name="Vallenet D."/>
            <person name="Casiot C."/>
            <person name="Chane-Woon-Ming B."/>
            <person name="Giloteaux L."/>
            <person name="Barakat M."/>
            <person name="Bonnefoy V."/>
            <person name="Bruneel O."/>
            <person name="Chandler M."/>
            <person name="Cleiss J."/>
            <person name="Duran R."/>
            <person name="Elbaz-Poulichet F."/>
            <person name="Fonknechten N."/>
            <person name="Lauga B."/>
            <person name="Mornico D."/>
            <person name="Ortet P."/>
            <person name="Schaeffer C."/>
            <person name="Siguier P."/>
            <person name="Alexander Thil Smith A."/>
            <person name="Van Dorsselaer A."/>
            <person name="Weissenbach J."/>
            <person name="Medigue C."/>
            <person name="Le Paslier D."/>
        </authorList>
    </citation>
    <scope>NUCLEOTIDE SEQUENCE</scope>
</reference>
<accession>E6QX26</accession>
<gene>
    <name evidence="1" type="ORF">CARN7_2647</name>
</gene>
<sequence length="73" mass="8011">MLSQKKDLGCYALSLLLFSLVAGSGIEPPTRGFSMGFSSKMAPQLYATSLINKQLIAVKRSQPHSYALNFRCQ</sequence>
<organism evidence="1">
    <name type="scientific">mine drainage metagenome</name>
    <dbReference type="NCBI Taxonomy" id="410659"/>
    <lineage>
        <taxon>unclassified sequences</taxon>
        <taxon>metagenomes</taxon>
        <taxon>ecological metagenomes</taxon>
    </lineage>
</organism>
<dbReference type="EMBL" id="CABR01000167">
    <property type="protein sequence ID" value="CBI11800.1"/>
    <property type="molecule type" value="Genomic_DNA"/>
</dbReference>
<dbReference type="AlphaFoldDB" id="E6QX26"/>
<protein>
    <submittedName>
        <fullName evidence="1">Uncharacterized protein</fullName>
    </submittedName>
</protein>
<name>E6QX26_9ZZZZ</name>
<evidence type="ECO:0000313" key="1">
    <source>
        <dbReference type="EMBL" id="CBI11800.1"/>
    </source>
</evidence>